<dbReference type="EMBL" id="ACVB02000007">
    <property type="protein sequence ID" value="EEX75295.1"/>
    <property type="molecule type" value="Genomic_DNA"/>
</dbReference>
<dbReference type="STRING" id="634994.GCWU000323_00544"/>
<dbReference type="AlphaFoldDB" id="C9MV73"/>
<proteinExistence type="predicted"/>
<dbReference type="RefSeq" id="WP_006803881.1">
    <property type="nucleotide sequence ID" value="NZ_GG700632.1"/>
</dbReference>
<reference evidence="1 2" key="1">
    <citation type="submission" date="2009-09" db="EMBL/GenBank/DDBJ databases">
        <authorList>
            <person name="Weinstock G."/>
            <person name="Sodergren E."/>
            <person name="Clifton S."/>
            <person name="Fulton L."/>
            <person name="Fulton B."/>
            <person name="Courtney L."/>
            <person name="Fronick C."/>
            <person name="Harrison M."/>
            <person name="Strong C."/>
            <person name="Farmer C."/>
            <person name="Delahaunty K."/>
            <person name="Markovic C."/>
            <person name="Hall O."/>
            <person name="Minx P."/>
            <person name="Tomlinson C."/>
            <person name="Mitreva M."/>
            <person name="Nelson J."/>
            <person name="Hou S."/>
            <person name="Wollam A."/>
            <person name="Pepin K.H."/>
            <person name="Johnson M."/>
            <person name="Bhonagiri V."/>
            <person name="Nash W.E."/>
            <person name="Warren W."/>
            <person name="Chinwalla A."/>
            <person name="Mardis E.R."/>
            <person name="Wilson R.K."/>
        </authorList>
    </citation>
    <scope>NUCLEOTIDE SEQUENCE [LARGE SCALE GENOMIC DNA]</scope>
    <source>
        <strain evidence="1 2">F0254</strain>
    </source>
</reference>
<sequence>MAYTEIKNSEIIITLAVEKVYPGLKQQLEERLNNFPIKVIPVKKLSQAQNGLIHVLLKQFGDEIGYTLIEIKELMKEQFAISTDILDFSTAKCDMETANEFISFIIEQALELGINLYILGRHDKRYKHILEIDNITQRYVIACLKKRVCCICGKEHNEYSTIELHHWNSVASIGGYENCDGLKTPFMSLCTKHHQEFHATGKETFKNKYYIEGVWLNVELVKELKKIYKNHFKAFKGDEI</sequence>
<evidence type="ECO:0000313" key="1">
    <source>
        <dbReference type="EMBL" id="EEX75295.1"/>
    </source>
</evidence>
<evidence type="ECO:0000313" key="2">
    <source>
        <dbReference type="Proteomes" id="UP000006233"/>
    </source>
</evidence>
<name>C9MV73_9FUSO</name>
<dbReference type="HOGENOM" id="CLU_085718_1_0_0"/>
<protein>
    <submittedName>
        <fullName evidence="1">Uncharacterized protein</fullName>
    </submittedName>
</protein>
<comment type="caution">
    <text evidence="1">The sequence shown here is derived from an EMBL/GenBank/DDBJ whole genome shotgun (WGS) entry which is preliminary data.</text>
</comment>
<dbReference type="eggNOG" id="ENOG50336DB">
    <property type="taxonomic scope" value="Bacteria"/>
</dbReference>
<gene>
    <name evidence="1" type="ORF">GCWU000323_00544</name>
</gene>
<dbReference type="Proteomes" id="UP000006233">
    <property type="component" value="Unassembled WGS sequence"/>
</dbReference>
<accession>C9MV73</accession>
<dbReference type="InterPro" id="IPR041242">
    <property type="entry name" value="HNHc_6"/>
</dbReference>
<dbReference type="Pfam" id="PF16784">
    <property type="entry name" value="HNHc_6"/>
    <property type="match status" value="1"/>
</dbReference>
<organism evidence="1 2">
    <name type="scientific">Leptotrichia hofstadii F0254</name>
    <dbReference type="NCBI Taxonomy" id="634994"/>
    <lineage>
        <taxon>Bacteria</taxon>
        <taxon>Fusobacteriati</taxon>
        <taxon>Fusobacteriota</taxon>
        <taxon>Fusobacteriia</taxon>
        <taxon>Fusobacteriales</taxon>
        <taxon>Leptotrichiaceae</taxon>
        <taxon>Leptotrichia</taxon>
    </lineage>
</organism>